<organism evidence="2 3">
    <name type="scientific">Phascolomyces articulosus</name>
    <dbReference type="NCBI Taxonomy" id="60185"/>
    <lineage>
        <taxon>Eukaryota</taxon>
        <taxon>Fungi</taxon>
        <taxon>Fungi incertae sedis</taxon>
        <taxon>Mucoromycota</taxon>
        <taxon>Mucoromycotina</taxon>
        <taxon>Mucoromycetes</taxon>
        <taxon>Mucorales</taxon>
        <taxon>Lichtheimiaceae</taxon>
        <taxon>Phascolomyces</taxon>
    </lineage>
</organism>
<dbReference type="GO" id="GO:0005634">
    <property type="term" value="C:nucleus"/>
    <property type="evidence" value="ECO:0007669"/>
    <property type="project" value="TreeGrafter"/>
</dbReference>
<feature type="region of interest" description="Disordered" evidence="1">
    <location>
        <begin position="28"/>
        <end position="49"/>
    </location>
</feature>
<dbReference type="GO" id="GO:0000775">
    <property type="term" value="C:chromosome, centromeric region"/>
    <property type="evidence" value="ECO:0007669"/>
    <property type="project" value="InterPro"/>
</dbReference>
<feature type="compositionally biased region" description="Basic and acidic residues" evidence="1">
    <location>
        <begin position="28"/>
        <end position="43"/>
    </location>
</feature>
<dbReference type="PANTHER" id="PTHR28577">
    <property type="entry name" value="CENTROMERE PROTEIN P"/>
    <property type="match status" value="1"/>
</dbReference>
<accession>A0AAD5P7D0</accession>
<gene>
    <name evidence="2" type="ORF">BDA99DRAFT_314827</name>
</gene>
<reference evidence="2" key="1">
    <citation type="journal article" date="2022" name="IScience">
        <title>Evolution of zygomycete secretomes and the origins of terrestrial fungal ecologies.</title>
        <authorList>
            <person name="Chang Y."/>
            <person name="Wang Y."/>
            <person name="Mondo S."/>
            <person name="Ahrendt S."/>
            <person name="Andreopoulos W."/>
            <person name="Barry K."/>
            <person name="Beard J."/>
            <person name="Benny G.L."/>
            <person name="Blankenship S."/>
            <person name="Bonito G."/>
            <person name="Cuomo C."/>
            <person name="Desiro A."/>
            <person name="Gervers K.A."/>
            <person name="Hundley H."/>
            <person name="Kuo A."/>
            <person name="LaButti K."/>
            <person name="Lang B.F."/>
            <person name="Lipzen A."/>
            <person name="O'Donnell K."/>
            <person name="Pangilinan J."/>
            <person name="Reynolds N."/>
            <person name="Sandor L."/>
            <person name="Smith M.E."/>
            <person name="Tsang A."/>
            <person name="Grigoriev I.V."/>
            <person name="Stajich J.E."/>
            <person name="Spatafora J.W."/>
        </authorList>
    </citation>
    <scope>NUCLEOTIDE SEQUENCE</scope>
    <source>
        <strain evidence="2">RSA 2281</strain>
    </source>
</reference>
<dbReference type="AlphaFoldDB" id="A0AAD5P7D0"/>
<evidence type="ECO:0000313" key="3">
    <source>
        <dbReference type="Proteomes" id="UP001209540"/>
    </source>
</evidence>
<reference evidence="2" key="2">
    <citation type="submission" date="2023-02" db="EMBL/GenBank/DDBJ databases">
        <authorList>
            <consortium name="DOE Joint Genome Institute"/>
            <person name="Mondo S.J."/>
            <person name="Chang Y."/>
            <person name="Wang Y."/>
            <person name="Ahrendt S."/>
            <person name="Andreopoulos W."/>
            <person name="Barry K."/>
            <person name="Beard J."/>
            <person name="Benny G.L."/>
            <person name="Blankenship S."/>
            <person name="Bonito G."/>
            <person name="Cuomo C."/>
            <person name="Desiro A."/>
            <person name="Gervers K.A."/>
            <person name="Hundley H."/>
            <person name="Kuo A."/>
            <person name="LaButti K."/>
            <person name="Lang B.F."/>
            <person name="Lipzen A."/>
            <person name="O'Donnell K."/>
            <person name="Pangilinan J."/>
            <person name="Reynolds N."/>
            <person name="Sandor L."/>
            <person name="Smith M.W."/>
            <person name="Tsang A."/>
            <person name="Grigoriev I.V."/>
            <person name="Stajich J.E."/>
            <person name="Spatafora J.W."/>
        </authorList>
    </citation>
    <scope>NUCLEOTIDE SEQUENCE</scope>
    <source>
        <strain evidence="2">RSA 2281</strain>
    </source>
</reference>
<proteinExistence type="predicted"/>
<dbReference type="InterPro" id="IPR027801">
    <property type="entry name" value="CENP-P"/>
</dbReference>
<evidence type="ECO:0000256" key="1">
    <source>
        <dbReference type="SAM" id="MobiDB-lite"/>
    </source>
</evidence>
<dbReference type="PANTHER" id="PTHR28577:SF1">
    <property type="entry name" value="CENTROMERE PROTEIN P"/>
    <property type="match status" value="1"/>
</dbReference>
<dbReference type="GO" id="GO:0034080">
    <property type="term" value="P:CENP-A containing chromatin assembly"/>
    <property type="evidence" value="ECO:0007669"/>
    <property type="project" value="InterPro"/>
</dbReference>
<evidence type="ECO:0000313" key="2">
    <source>
        <dbReference type="EMBL" id="KAI9243809.1"/>
    </source>
</evidence>
<dbReference type="Pfam" id="PF13096">
    <property type="entry name" value="CENP-P"/>
    <property type="match status" value="1"/>
</dbReference>
<protein>
    <submittedName>
        <fullName evidence="2">Uncharacterized protein</fullName>
    </submittedName>
</protein>
<comment type="caution">
    <text evidence="2">The sequence shown here is derived from an EMBL/GenBank/DDBJ whole genome shotgun (WGS) entry which is preliminary data.</text>
</comment>
<name>A0AAD5P7D0_9FUNG</name>
<dbReference type="Proteomes" id="UP001209540">
    <property type="component" value="Unassembled WGS sequence"/>
</dbReference>
<keyword evidence="3" id="KW-1185">Reference proteome</keyword>
<sequence>MSGSDAESDEFPFDYRTTNDRFQEKLREAQENATHRQIERDIEQNQDQVDNSLEAEYSLLEIKVKAAEKEVADLKEKLEERKKRRGYEAGISKMTPEERADAMQMDYPPFDDDINDMQVIFDYLIYIGSAPLPTNAADLSGSSFVQPHSELREKAMHNPEVLEQIDYAQIKFTKTNNKIIKSSDEDKDTVRQCELAGMAYDQDFSIAFKVHESRLLIQELAYTVSMDMEIDTGPLLQRIKEECNLIAFFRLLIHYAKLDRGRKETFEKLKNKYASQTVLIEQVSFDQLKFKSSTDDPMEIALIWRTQLEYDEKAGLTLNLYELVLPEIRIEVTGIEADDEINQLPEAFQQLLKMKGVYLAAQLIINGAFQPEKLHPNHE</sequence>
<dbReference type="EMBL" id="JAIXMP010000066">
    <property type="protein sequence ID" value="KAI9243809.1"/>
    <property type="molecule type" value="Genomic_DNA"/>
</dbReference>